<reference evidence="3" key="1">
    <citation type="journal article" date="2019" name="Int. J. Syst. Evol. Microbiol.">
        <title>The Global Catalogue of Microorganisms (GCM) 10K type strain sequencing project: providing services to taxonomists for standard genome sequencing and annotation.</title>
        <authorList>
            <consortium name="The Broad Institute Genomics Platform"/>
            <consortium name="The Broad Institute Genome Sequencing Center for Infectious Disease"/>
            <person name="Wu L."/>
            <person name="Ma J."/>
        </authorList>
    </citation>
    <scope>NUCLEOTIDE SEQUENCE [LARGE SCALE GENOMIC DNA]</scope>
    <source>
        <strain evidence="3">JCM 14368</strain>
    </source>
</reference>
<organism evidence="2 3">
    <name type="scientific">Deinococcus depolymerans</name>
    <dbReference type="NCBI Taxonomy" id="392408"/>
    <lineage>
        <taxon>Bacteria</taxon>
        <taxon>Thermotogati</taxon>
        <taxon>Deinococcota</taxon>
        <taxon>Deinococci</taxon>
        <taxon>Deinococcales</taxon>
        <taxon>Deinococcaceae</taxon>
        <taxon>Deinococcus</taxon>
    </lineage>
</organism>
<protein>
    <submittedName>
        <fullName evidence="2">Uncharacterized protein</fullName>
    </submittedName>
</protein>
<dbReference type="Proteomes" id="UP001500191">
    <property type="component" value="Unassembled WGS sequence"/>
</dbReference>
<sequence length="78" mass="7694">MSGFSGGSFSFSRSGHGGGLGGLLGGHSRSSFSGGRAHYGRRGHYRQRRGGCLGCLGVVALVTLTVAGGAAGLLTLLA</sequence>
<feature type="transmembrane region" description="Helical" evidence="1">
    <location>
        <begin position="51"/>
        <end position="77"/>
    </location>
</feature>
<keyword evidence="1" id="KW-0812">Transmembrane</keyword>
<keyword evidence="1" id="KW-1133">Transmembrane helix</keyword>
<keyword evidence="3" id="KW-1185">Reference proteome</keyword>
<dbReference type="EMBL" id="BAAADB010000003">
    <property type="protein sequence ID" value="GAA0500516.1"/>
    <property type="molecule type" value="Genomic_DNA"/>
</dbReference>
<dbReference type="RefSeq" id="WP_343755646.1">
    <property type="nucleotide sequence ID" value="NZ_BAAADB010000003.1"/>
</dbReference>
<evidence type="ECO:0000313" key="2">
    <source>
        <dbReference type="EMBL" id="GAA0500516.1"/>
    </source>
</evidence>
<gene>
    <name evidence="2" type="ORF">GCM10008937_04880</name>
</gene>
<accession>A0ABP3LH81</accession>
<evidence type="ECO:0000313" key="3">
    <source>
        <dbReference type="Proteomes" id="UP001500191"/>
    </source>
</evidence>
<keyword evidence="1" id="KW-0472">Membrane</keyword>
<proteinExistence type="predicted"/>
<evidence type="ECO:0000256" key="1">
    <source>
        <dbReference type="SAM" id="Phobius"/>
    </source>
</evidence>
<comment type="caution">
    <text evidence="2">The sequence shown here is derived from an EMBL/GenBank/DDBJ whole genome shotgun (WGS) entry which is preliminary data.</text>
</comment>
<name>A0ABP3LH81_9DEIO</name>